<reference evidence="2 3" key="2">
    <citation type="submission" date="2008-10" db="EMBL/GenBank/DDBJ databases">
        <authorList>
            <person name="Fulton L."/>
            <person name="Clifton S."/>
            <person name="Fulton B."/>
            <person name="Xu J."/>
            <person name="Minx P."/>
            <person name="Pepin K.H."/>
            <person name="Johnson M."/>
            <person name="Bhonagiri V."/>
            <person name="Nash W.E."/>
            <person name="Mardis E.R."/>
            <person name="Wilson R.K."/>
        </authorList>
    </citation>
    <scope>NUCLEOTIDE SEQUENCE [LARGE SCALE GENOMIC DNA]</scope>
    <source>
        <strain evidence="2 3">DSM 16992</strain>
    </source>
</reference>
<comment type="caution">
    <text evidence="2">The sequence shown here is derived from an EMBL/GenBank/DDBJ whole genome shotgun (WGS) entry which is preliminary data.</text>
</comment>
<reference evidence="2 3" key="1">
    <citation type="submission" date="2008-10" db="EMBL/GenBank/DDBJ databases">
        <title>Draft genome sequence of Bifidobacterium catenulatum (DSM 16992).</title>
        <authorList>
            <person name="Sudarsanam P."/>
            <person name="Ley R."/>
            <person name="Guruge J."/>
            <person name="Turnbaugh P.J."/>
            <person name="Mahowald M."/>
            <person name="Liep D."/>
            <person name="Gordon J."/>
        </authorList>
    </citation>
    <scope>NUCLEOTIDE SEQUENCE [LARGE SCALE GENOMIC DNA]</scope>
    <source>
        <strain evidence="2 3">DSM 16992</strain>
    </source>
</reference>
<keyword evidence="1" id="KW-1133">Transmembrane helix</keyword>
<dbReference type="AlphaFoldDB" id="B6XSB5"/>
<accession>B6XSB5</accession>
<dbReference type="Proteomes" id="UP000003882">
    <property type="component" value="Unassembled WGS sequence"/>
</dbReference>
<keyword evidence="1" id="KW-0472">Membrane</keyword>
<organism evidence="2 3">
    <name type="scientific">Bifidobacterium catenulatum DSM 16992 = JCM 1194 = LMG 11043</name>
    <dbReference type="NCBI Taxonomy" id="566552"/>
    <lineage>
        <taxon>Bacteria</taxon>
        <taxon>Bacillati</taxon>
        <taxon>Actinomycetota</taxon>
        <taxon>Actinomycetes</taxon>
        <taxon>Bifidobacteriales</taxon>
        <taxon>Bifidobacteriaceae</taxon>
        <taxon>Bifidobacterium</taxon>
    </lineage>
</organism>
<evidence type="ECO:0000256" key="1">
    <source>
        <dbReference type="SAM" id="Phobius"/>
    </source>
</evidence>
<name>B6XSB5_9BIFI</name>
<keyword evidence="1" id="KW-0812">Transmembrane</keyword>
<protein>
    <submittedName>
        <fullName evidence="2">Uncharacterized protein</fullName>
    </submittedName>
</protein>
<evidence type="ECO:0000313" key="3">
    <source>
        <dbReference type="Proteomes" id="UP000003882"/>
    </source>
</evidence>
<feature type="transmembrane region" description="Helical" evidence="1">
    <location>
        <begin position="20"/>
        <end position="42"/>
    </location>
</feature>
<dbReference type="EMBL" id="ABXY01000001">
    <property type="protein sequence ID" value="EEB22487.1"/>
    <property type="molecule type" value="Genomic_DNA"/>
</dbReference>
<gene>
    <name evidence="2" type="ORF">BIFCAT_00122</name>
</gene>
<evidence type="ECO:0000313" key="2">
    <source>
        <dbReference type="EMBL" id="EEB22487.1"/>
    </source>
</evidence>
<sequence length="47" mass="4944">MGASAIFGKFGKFSKFSKSLAILAMLRSAVVVGDAPVVFGMARLPRL</sequence>
<proteinExistence type="predicted"/>